<feature type="transmembrane region" description="Helical" evidence="7">
    <location>
        <begin position="6"/>
        <end position="25"/>
    </location>
</feature>
<evidence type="ECO:0000256" key="2">
    <source>
        <dbReference type="ARBA" id="ARBA00022475"/>
    </source>
</evidence>
<dbReference type="PANTHER" id="PTHR22926">
    <property type="entry name" value="PHOSPHO-N-ACETYLMURAMOYL-PENTAPEPTIDE-TRANSFERASE"/>
    <property type="match status" value="1"/>
</dbReference>
<evidence type="ECO:0000256" key="7">
    <source>
        <dbReference type="SAM" id="Phobius"/>
    </source>
</evidence>
<feature type="transmembrane region" description="Helical" evidence="7">
    <location>
        <begin position="389"/>
        <end position="407"/>
    </location>
</feature>
<feature type="transmembrane region" description="Helical" evidence="7">
    <location>
        <begin position="130"/>
        <end position="150"/>
    </location>
</feature>
<accession>A0ABN7LZB6</accession>
<keyword evidence="4 7" id="KW-0812">Transmembrane</keyword>
<dbReference type="PROSITE" id="PS01348">
    <property type="entry name" value="MRAY_2"/>
    <property type="match status" value="1"/>
</dbReference>
<dbReference type="GO" id="GO:0016740">
    <property type="term" value="F:transferase activity"/>
    <property type="evidence" value="ECO:0007669"/>
    <property type="project" value="UniProtKB-KW"/>
</dbReference>
<feature type="transmembrane region" description="Helical" evidence="7">
    <location>
        <begin position="46"/>
        <end position="65"/>
    </location>
</feature>
<dbReference type="RefSeq" id="WP_213043296.1">
    <property type="nucleotide sequence ID" value="NZ_CAJNBJ010000017.1"/>
</dbReference>
<protein>
    <submittedName>
        <fullName evidence="8">Undecaprenyl-phosphate N-acetylglucosaminyl 1-phosphate transferase</fullName>
        <ecNumber evidence="8">2.7.8.-</ecNumber>
    </submittedName>
</protein>
<evidence type="ECO:0000313" key="9">
    <source>
        <dbReference type="Proteomes" id="UP000675880"/>
    </source>
</evidence>
<feature type="transmembrane region" description="Helical" evidence="7">
    <location>
        <begin position="233"/>
        <end position="256"/>
    </location>
</feature>
<organism evidence="8 9">
    <name type="scientific">Nitrospira defluvii</name>
    <dbReference type="NCBI Taxonomy" id="330214"/>
    <lineage>
        <taxon>Bacteria</taxon>
        <taxon>Pseudomonadati</taxon>
        <taxon>Nitrospirota</taxon>
        <taxon>Nitrospiria</taxon>
        <taxon>Nitrospirales</taxon>
        <taxon>Nitrospiraceae</taxon>
        <taxon>Nitrospira</taxon>
    </lineage>
</organism>
<evidence type="ECO:0000313" key="8">
    <source>
        <dbReference type="EMBL" id="CAE6775371.1"/>
    </source>
</evidence>
<feature type="transmembrane region" description="Helical" evidence="7">
    <location>
        <begin position="494"/>
        <end position="515"/>
    </location>
</feature>
<keyword evidence="9" id="KW-1185">Reference proteome</keyword>
<dbReference type="PANTHER" id="PTHR22926:SF3">
    <property type="entry name" value="UNDECAPRENYL-PHOSPHATE ALPHA-N-ACETYLGLUCOSAMINYL 1-PHOSPHATE TRANSFERASE"/>
    <property type="match status" value="1"/>
</dbReference>
<feature type="transmembrane region" description="Helical" evidence="7">
    <location>
        <begin position="277"/>
        <end position="305"/>
    </location>
</feature>
<reference evidence="8 9" key="1">
    <citation type="submission" date="2021-02" db="EMBL/GenBank/DDBJ databases">
        <authorList>
            <person name="Han P."/>
        </authorList>
    </citation>
    <scope>NUCLEOTIDE SEQUENCE [LARGE SCALE GENOMIC DNA]</scope>
    <source>
        <strain evidence="8">Candidatus Nitrospira sp. ZN2</strain>
    </source>
</reference>
<feature type="transmembrane region" description="Helical" evidence="7">
    <location>
        <begin position="181"/>
        <end position="199"/>
    </location>
</feature>
<evidence type="ECO:0000256" key="4">
    <source>
        <dbReference type="ARBA" id="ARBA00022692"/>
    </source>
</evidence>
<proteinExistence type="predicted"/>
<dbReference type="Proteomes" id="UP000675880">
    <property type="component" value="Unassembled WGS sequence"/>
</dbReference>
<feature type="transmembrane region" description="Helical" evidence="7">
    <location>
        <begin position="100"/>
        <end position="118"/>
    </location>
</feature>
<sequence length="542" mass="59423">MTSAVFFSFITSLFICMALIPPLQANAGRWRFMDLPGERKVHANPIPRIGGIAFGFAALLSIFFWVPQDPVIPTVLVSVSILLAFGIWDDRVNLNYRTKLVGQLLAVLVVIGIGHIHFEQIPFFYEEEVPLWLAVPLTLIFLVGASNAVNLSDGLDGLAGGLAFLSFAGIAYLAYLSHETTVLVLAAGFLGGLLGFLRYNTYPARIFMGDAGSQLLGFSMGVLVLLMSDPARAPFPVTVGLLVLGLPFLDTLAVMGQRLAKGRSPFIGDRNHVHHKLLALGLSHHEAVIVIYGIQAVMVGLAYLLRWQSDALIFTMYGAFATAMFALFVAAERGGLLLSETSKGRVLSDTKLARAGIWLSDMAPRFLAVVVPLFLIASVFLPGHVPMDVGYAAFSLFAVVLGGLWFMPEYRSHFVRGGLYVGSAFLMYMGEQSGMSDIWPIYVTHNTLLALIALLVLLSMRFSRGNRFQTTPLDYLMVFFALIVPLLPEMRADMPTLSILAAKLIVLYFSFELLLHTFTDRVKQLGLVSLWILLGLGVRAWL</sequence>
<feature type="transmembrane region" description="Helical" evidence="7">
    <location>
        <begin position="522"/>
        <end position="541"/>
    </location>
</feature>
<evidence type="ECO:0000256" key="3">
    <source>
        <dbReference type="ARBA" id="ARBA00022679"/>
    </source>
</evidence>
<feature type="transmembrane region" description="Helical" evidence="7">
    <location>
        <begin position="442"/>
        <end position="460"/>
    </location>
</feature>
<feature type="transmembrane region" description="Helical" evidence="7">
    <location>
        <begin position="71"/>
        <end position="88"/>
    </location>
</feature>
<dbReference type="EC" id="2.7.8.-" evidence="8"/>
<comment type="subcellular location">
    <subcellularLocation>
        <location evidence="1">Cell membrane</location>
        <topology evidence="1">Multi-pass membrane protein</topology>
    </subcellularLocation>
</comment>
<feature type="transmembrane region" description="Helical" evidence="7">
    <location>
        <begin position="414"/>
        <end position="430"/>
    </location>
</feature>
<keyword evidence="6 7" id="KW-0472">Membrane</keyword>
<feature type="transmembrane region" description="Helical" evidence="7">
    <location>
        <begin position="311"/>
        <end position="331"/>
    </location>
</feature>
<dbReference type="EMBL" id="CAJNBJ010000017">
    <property type="protein sequence ID" value="CAE6775371.1"/>
    <property type="molecule type" value="Genomic_DNA"/>
</dbReference>
<keyword evidence="2" id="KW-1003">Cell membrane</keyword>
<keyword evidence="3 8" id="KW-0808">Transferase</keyword>
<evidence type="ECO:0000256" key="1">
    <source>
        <dbReference type="ARBA" id="ARBA00004651"/>
    </source>
</evidence>
<dbReference type="Pfam" id="PF00953">
    <property type="entry name" value="Glycos_transf_4"/>
    <property type="match status" value="1"/>
</dbReference>
<name>A0ABN7LZB6_9BACT</name>
<dbReference type="InterPro" id="IPR018480">
    <property type="entry name" value="PNAcMuramoyl-5peptid_Trfase_CS"/>
</dbReference>
<feature type="transmembrane region" description="Helical" evidence="7">
    <location>
        <begin position="472"/>
        <end position="488"/>
    </location>
</feature>
<gene>
    <name evidence="8" type="ORF">NSPZN2_40491</name>
</gene>
<keyword evidence="5 7" id="KW-1133">Transmembrane helix</keyword>
<comment type="caution">
    <text evidence="8">The sequence shown here is derived from an EMBL/GenBank/DDBJ whole genome shotgun (WGS) entry which is preliminary data.</text>
</comment>
<feature type="transmembrane region" description="Helical" evidence="7">
    <location>
        <begin position="157"/>
        <end position="175"/>
    </location>
</feature>
<evidence type="ECO:0000256" key="5">
    <source>
        <dbReference type="ARBA" id="ARBA00022989"/>
    </source>
</evidence>
<feature type="transmembrane region" description="Helical" evidence="7">
    <location>
        <begin position="206"/>
        <end position="227"/>
    </location>
</feature>
<dbReference type="CDD" id="cd06853">
    <property type="entry name" value="GT_WecA_like"/>
    <property type="match status" value="1"/>
</dbReference>
<dbReference type="InterPro" id="IPR000715">
    <property type="entry name" value="Glycosyl_transferase_4"/>
</dbReference>
<evidence type="ECO:0000256" key="6">
    <source>
        <dbReference type="ARBA" id="ARBA00023136"/>
    </source>
</evidence>
<feature type="transmembrane region" description="Helical" evidence="7">
    <location>
        <begin position="366"/>
        <end position="383"/>
    </location>
</feature>